<keyword evidence="1" id="KW-0175">Coiled coil</keyword>
<keyword evidence="4" id="KW-1185">Reference proteome</keyword>
<reference evidence="3 4" key="1">
    <citation type="submission" date="2014-04" db="EMBL/GenBank/DDBJ databases">
        <authorList>
            <consortium name="DOE Joint Genome Institute"/>
            <person name="Kuo A."/>
            <person name="Kohler A."/>
            <person name="Costa M.D."/>
            <person name="Nagy L.G."/>
            <person name="Floudas D."/>
            <person name="Copeland A."/>
            <person name="Barry K.W."/>
            <person name="Cichocki N."/>
            <person name="Veneault-Fourrey C."/>
            <person name="LaButti K."/>
            <person name="Lindquist E.A."/>
            <person name="Lipzen A."/>
            <person name="Lundell T."/>
            <person name="Morin E."/>
            <person name="Murat C."/>
            <person name="Sun H."/>
            <person name="Tunlid A."/>
            <person name="Henrissat B."/>
            <person name="Grigoriev I.V."/>
            <person name="Hibbett D.S."/>
            <person name="Martin F."/>
            <person name="Nordberg H.P."/>
            <person name="Cantor M.N."/>
            <person name="Hua S.X."/>
        </authorList>
    </citation>
    <scope>NUCLEOTIDE SEQUENCE [LARGE SCALE GENOMIC DNA]</scope>
    <source>
        <strain evidence="3 4">441</strain>
    </source>
</reference>
<feature type="region of interest" description="Disordered" evidence="2">
    <location>
        <begin position="193"/>
        <end position="226"/>
    </location>
</feature>
<name>A0A0C9ZW74_9AGAM</name>
<dbReference type="EMBL" id="KN833721">
    <property type="protein sequence ID" value="KIK23913.1"/>
    <property type="molecule type" value="Genomic_DNA"/>
</dbReference>
<feature type="region of interest" description="Disordered" evidence="2">
    <location>
        <begin position="68"/>
        <end position="111"/>
    </location>
</feature>
<feature type="coiled-coil region" evidence="1">
    <location>
        <begin position="286"/>
        <end position="313"/>
    </location>
</feature>
<dbReference type="OrthoDB" id="3269075at2759"/>
<gene>
    <name evidence="3" type="ORF">PISMIDRAFT_10524</name>
</gene>
<proteinExistence type="predicted"/>
<evidence type="ECO:0000313" key="3">
    <source>
        <dbReference type="EMBL" id="KIK23913.1"/>
    </source>
</evidence>
<reference evidence="4" key="2">
    <citation type="submission" date="2015-01" db="EMBL/GenBank/DDBJ databases">
        <title>Evolutionary Origins and Diversification of the Mycorrhizal Mutualists.</title>
        <authorList>
            <consortium name="DOE Joint Genome Institute"/>
            <consortium name="Mycorrhizal Genomics Consortium"/>
            <person name="Kohler A."/>
            <person name="Kuo A."/>
            <person name="Nagy L.G."/>
            <person name="Floudas D."/>
            <person name="Copeland A."/>
            <person name="Barry K.W."/>
            <person name="Cichocki N."/>
            <person name="Veneault-Fourrey C."/>
            <person name="LaButti K."/>
            <person name="Lindquist E.A."/>
            <person name="Lipzen A."/>
            <person name="Lundell T."/>
            <person name="Morin E."/>
            <person name="Murat C."/>
            <person name="Riley R."/>
            <person name="Ohm R."/>
            <person name="Sun H."/>
            <person name="Tunlid A."/>
            <person name="Henrissat B."/>
            <person name="Grigoriev I.V."/>
            <person name="Hibbett D.S."/>
            <person name="Martin F."/>
        </authorList>
    </citation>
    <scope>NUCLEOTIDE SEQUENCE [LARGE SCALE GENOMIC DNA]</scope>
    <source>
        <strain evidence="4">441</strain>
    </source>
</reference>
<sequence>MSTLVDKILANFLWWADLHSFWRTNPSYNTVFSMANPGQDFAAGVQQYFSGGQSTAAMGLPLVGNGWVSGNPSPVNDDPSAEGEEGLGSEEEDLGGNDVQASPIHEGPLFPLVNTDNNIDPLLRFTPTPLCDPVTTPISPPPSTYSQVTTSSIPFVSEDFSWPVVADTNTPSTAGVLQALIVSKNKGKAKASMDAGSLSVPQVPSSSGSSTARKQPRDVGSEVSAKLSKTSDSLVCQIQNSAEAKSEAKRMKIQAQIVGKELKACDKHAQHEHDLKMRMMENKHERSMANEKTKQLELELRLEEARIAWLEAEKSSGAIKKN</sequence>
<feature type="compositionally biased region" description="Acidic residues" evidence="2">
    <location>
        <begin position="79"/>
        <end position="95"/>
    </location>
</feature>
<evidence type="ECO:0000313" key="4">
    <source>
        <dbReference type="Proteomes" id="UP000054018"/>
    </source>
</evidence>
<organism evidence="3 4">
    <name type="scientific">Pisolithus microcarpus 441</name>
    <dbReference type="NCBI Taxonomy" id="765257"/>
    <lineage>
        <taxon>Eukaryota</taxon>
        <taxon>Fungi</taxon>
        <taxon>Dikarya</taxon>
        <taxon>Basidiomycota</taxon>
        <taxon>Agaricomycotina</taxon>
        <taxon>Agaricomycetes</taxon>
        <taxon>Agaricomycetidae</taxon>
        <taxon>Boletales</taxon>
        <taxon>Sclerodermatineae</taxon>
        <taxon>Pisolithaceae</taxon>
        <taxon>Pisolithus</taxon>
    </lineage>
</organism>
<accession>A0A0C9ZW74</accession>
<protein>
    <submittedName>
        <fullName evidence="3">Uncharacterized protein</fullName>
    </submittedName>
</protein>
<evidence type="ECO:0000256" key="1">
    <source>
        <dbReference type="SAM" id="Coils"/>
    </source>
</evidence>
<dbReference type="HOGENOM" id="CLU_074875_0_0_1"/>
<feature type="compositionally biased region" description="Low complexity" evidence="2">
    <location>
        <begin position="196"/>
        <end position="210"/>
    </location>
</feature>
<dbReference type="AlphaFoldDB" id="A0A0C9ZW74"/>
<dbReference type="Proteomes" id="UP000054018">
    <property type="component" value="Unassembled WGS sequence"/>
</dbReference>
<evidence type="ECO:0000256" key="2">
    <source>
        <dbReference type="SAM" id="MobiDB-lite"/>
    </source>
</evidence>